<dbReference type="InterPro" id="IPR036388">
    <property type="entry name" value="WH-like_DNA-bd_sf"/>
</dbReference>
<feature type="domain" description="Metallo-beta-lactamase" evidence="5">
    <location>
        <begin position="32"/>
        <end position="240"/>
    </location>
</feature>
<accession>A0A0W0F2V6</accession>
<evidence type="ECO:0000256" key="3">
    <source>
        <dbReference type="ARBA" id="ARBA00022801"/>
    </source>
</evidence>
<evidence type="ECO:0000313" key="7">
    <source>
        <dbReference type="Proteomes" id="UP000054988"/>
    </source>
</evidence>
<keyword evidence="3" id="KW-0378">Hydrolase</keyword>
<evidence type="ECO:0000256" key="4">
    <source>
        <dbReference type="ARBA" id="ARBA00022833"/>
    </source>
</evidence>
<gene>
    <name evidence="6" type="ORF">WG66_16720</name>
</gene>
<dbReference type="InterPro" id="IPR036866">
    <property type="entry name" value="RibonucZ/Hydroxyglut_hydro"/>
</dbReference>
<evidence type="ECO:0000313" key="6">
    <source>
        <dbReference type="EMBL" id="KTB30666.1"/>
    </source>
</evidence>
<organism evidence="6 7">
    <name type="scientific">Moniliophthora roreri</name>
    <name type="common">Frosty pod rot fungus</name>
    <name type="synonym">Monilia roreri</name>
    <dbReference type="NCBI Taxonomy" id="221103"/>
    <lineage>
        <taxon>Eukaryota</taxon>
        <taxon>Fungi</taxon>
        <taxon>Dikarya</taxon>
        <taxon>Basidiomycota</taxon>
        <taxon>Agaricomycotina</taxon>
        <taxon>Agaricomycetes</taxon>
        <taxon>Agaricomycetidae</taxon>
        <taxon>Agaricales</taxon>
        <taxon>Marasmiineae</taxon>
        <taxon>Marasmiaceae</taxon>
        <taxon>Moniliophthora</taxon>
    </lineage>
</organism>
<dbReference type="Pfam" id="PF00753">
    <property type="entry name" value="Lactamase_B"/>
    <property type="match status" value="1"/>
</dbReference>
<dbReference type="Gene3D" id="3.60.15.10">
    <property type="entry name" value="Ribonuclease Z/Hydroxyacylglutathione hydrolase-like"/>
    <property type="match status" value="1"/>
</dbReference>
<dbReference type="AlphaFoldDB" id="A0A0W0F2V6"/>
<name>A0A0W0F2V6_MONRR</name>
<dbReference type="InterPro" id="IPR001279">
    <property type="entry name" value="Metallo-B-lactamas"/>
</dbReference>
<dbReference type="InterPro" id="IPR041516">
    <property type="entry name" value="LACTB2_WH"/>
</dbReference>
<dbReference type="SUPFAM" id="SSF56281">
    <property type="entry name" value="Metallo-hydrolase/oxidoreductase"/>
    <property type="match status" value="1"/>
</dbReference>
<dbReference type="EMBL" id="LATX01002372">
    <property type="protein sequence ID" value="KTB30666.1"/>
    <property type="molecule type" value="Genomic_DNA"/>
</dbReference>
<dbReference type="SMART" id="SM00849">
    <property type="entry name" value="Lactamase_B"/>
    <property type="match status" value="1"/>
</dbReference>
<dbReference type="eggNOG" id="KOG0813">
    <property type="taxonomic scope" value="Eukaryota"/>
</dbReference>
<evidence type="ECO:0000259" key="5">
    <source>
        <dbReference type="SMART" id="SM00849"/>
    </source>
</evidence>
<reference evidence="6 7" key="1">
    <citation type="submission" date="2015-12" db="EMBL/GenBank/DDBJ databases">
        <title>Draft genome sequence of Moniliophthora roreri, the causal agent of frosty pod rot of cacao.</title>
        <authorList>
            <person name="Aime M.C."/>
            <person name="Diaz-Valderrama J.R."/>
            <person name="Kijpornyongpan T."/>
            <person name="Phillips-Mora W."/>
        </authorList>
    </citation>
    <scope>NUCLEOTIDE SEQUENCE [LARGE SCALE GENOMIC DNA]</scope>
    <source>
        <strain evidence="6 7">MCA 2952</strain>
    </source>
</reference>
<dbReference type="GO" id="GO:0044550">
    <property type="term" value="P:secondary metabolite biosynthetic process"/>
    <property type="evidence" value="ECO:0007669"/>
    <property type="project" value="TreeGrafter"/>
</dbReference>
<dbReference type="InterPro" id="IPR050662">
    <property type="entry name" value="Sec-metab_biosynth-thioest"/>
</dbReference>
<dbReference type="GO" id="GO:0016787">
    <property type="term" value="F:hydrolase activity"/>
    <property type="evidence" value="ECO:0007669"/>
    <property type="project" value="UniProtKB-KW"/>
</dbReference>
<comment type="similarity">
    <text evidence="1">Belongs to the metallo-beta-lactamase superfamily. Glyoxalase II family.</text>
</comment>
<dbReference type="PANTHER" id="PTHR23131">
    <property type="entry name" value="ENDORIBONUCLEASE LACTB2"/>
    <property type="match status" value="1"/>
</dbReference>
<keyword evidence="2" id="KW-0479">Metal-binding</keyword>
<dbReference type="CDD" id="cd07722">
    <property type="entry name" value="LACTB2-like_MBL-fold"/>
    <property type="match status" value="1"/>
</dbReference>
<dbReference type="PANTHER" id="PTHR23131:SF0">
    <property type="entry name" value="ENDORIBONUCLEASE LACTB2"/>
    <property type="match status" value="1"/>
</dbReference>
<evidence type="ECO:0000256" key="1">
    <source>
        <dbReference type="ARBA" id="ARBA00006759"/>
    </source>
</evidence>
<protein>
    <recommendedName>
        <fullName evidence="5">Metallo-beta-lactamase domain-containing protein</fullName>
    </recommendedName>
</protein>
<dbReference type="InterPro" id="IPR047921">
    <property type="entry name" value="LACTB2-like_MBL-fold"/>
</dbReference>
<sequence length="345" mass="38359">MEKIEALASITRLSPGIVRVLAQNPGKFTLQGTNTYLIGKQHPYTLIDTGEGLEEYIPVLEKALKEAAPSVNPNEPDVSDIIISHWHRDHVGGLPSVLATLRRLWDERKSPVAFKPPRLHKFPVPTQSFPPHEFYTLPKILESLPKGSFTPAPDGSYFHDLRDLQSLTVSSTSLRVLHTPGHTVDSICLYIPDDKALYTADTVLGQGTAVFEDLGAYIASLRKMKDFYSSDTYSILYPGHGPVVTDGVQAIETYIKHRLEREVQVLKVLQSPPPAPTESDPEDYTGSAWTTWKIVGNIYAAYPESLWLPASNSIYLHMQKLEQEGLVKRLGGKGVHTKWGVNARL</sequence>
<dbReference type="GO" id="GO:0046872">
    <property type="term" value="F:metal ion binding"/>
    <property type="evidence" value="ECO:0007669"/>
    <property type="project" value="UniProtKB-KW"/>
</dbReference>
<proteinExistence type="inferred from homology"/>
<dbReference type="Proteomes" id="UP000054988">
    <property type="component" value="Unassembled WGS sequence"/>
</dbReference>
<dbReference type="Pfam" id="PF17778">
    <property type="entry name" value="WHD_BLACT"/>
    <property type="match status" value="1"/>
</dbReference>
<keyword evidence="4" id="KW-0862">Zinc</keyword>
<dbReference type="Gene3D" id="1.10.10.10">
    <property type="entry name" value="Winged helix-like DNA-binding domain superfamily/Winged helix DNA-binding domain"/>
    <property type="match status" value="1"/>
</dbReference>
<evidence type="ECO:0000256" key="2">
    <source>
        <dbReference type="ARBA" id="ARBA00022723"/>
    </source>
</evidence>
<comment type="caution">
    <text evidence="6">The sequence shown here is derived from an EMBL/GenBank/DDBJ whole genome shotgun (WGS) entry which is preliminary data.</text>
</comment>